<comment type="similarity">
    <text evidence="1">Belongs to the ATP-dependent AMP-binding enzyme family.</text>
</comment>
<accession>A0A7K1V2A5</accession>
<dbReference type="InterPro" id="IPR000873">
    <property type="entry name" value="AMP-dep_synth/lig_dom"/>
</dbReference>
<name>A0A7K1V2A5_9NOCA</name>
<evidence type="ECO:0000313" key="7">
    <source>
        <dbReference type="EMBL" id="MVU80766.1"/>
    </source>
</evidence>
<dbReference type="Pfam" id="PF00501">
    <property type="entry name" value="AMP-binding"/>
    <property type="match status" value="1"/>
</dbReference>
<reference evidence="7 8" key="1">
    <citation type="submission" date="2019-12" db="EMBL/GenBank/DDBJ databases">
        <title>Nocardia sp. nov. ET3-3 isolated from soil.</title>
        <authorList>
            <person name="Kanchanasin P."/>
            <person name="Tanasupawat S."/>
            <person name="Yuki M."/>
            <person name="Kudo T."/>
        </authorList>
    </citation>
    <scope>NUCLEOTIDE SEQUENCE [LARGE SCALE GENOMIC DNA]</scope>
    <source>
        <strain evidence="7 8">ET3-3</strain>
    </source>
</reference>
<dbReference type="AlphaFoldDB" id="A0A7K1V2A5"/>
<keyword evidence="8" id="KW-1185">Reference proteome</keyword>
<sequence length="654" mass="70171">MVSSPKAHVSSRLEIGGVVSAGRPGAENRGHADFFACHPPDTSPGRRNFVTTVSERKTPQADPLGLATIPAAFQATVTRVADRVALRTLGGESEVTWGQYGEEVRKHAAALYGFGVGSGNTVALMTRNVPTFHYLDTALTHLGAIPISIYNTLPAADIAWILDNAKVRLAIVEPESVEVMREVQRHYPELASIISISGEADCTVPLARLIKDAPAGFDFEATWRAVDPTSAATVSYTSGTTGHPKGVVLSHRAILGSLSALDEVMGTVDGGRTVSFLPMAHVAERMFSHYRGIRFGLTVTTCPDPRLIAQHLADSHPHYVFSPPRLFEKLRAAIEAQIERNADSNGPAQREAIDLGLRVVDAQQAGGPVPDDLAEQYAQAKRDVLNPLLAALGLDQVVVALTGSAPVPPGLVRYFLALGVNALEAWGMSECTAFGSINRLDDIQLGTVGRALPGLELELLDDGEIILRSPWLMTEYLNRPELTAETIDARGWLHTGDIGEYDPDGRLKIIDRKKELIISAFGKNMSPANIEAKIKEADPIIGSVIAVGDARPYNVALIVIDAEVASALSGNVGDTETLSTHPRVRAAVESAVVAANGRLSRVEQIKKFSVLPDEWLPGGDELSPTMKLKRKPILQKYSDVIEALYGTDACGRGQ</sequence>
<dbReference type="Pfam" id="PF23562">
    <property type="entry name" value="AMP-binding_C_3"/>
    <property type="match status" value="1"/>
</dbReference>
<protein>
    <recommendedName>
        <fullName evidence="5">Acyl-CoA synthetase</fullName>
    </recommendedName>
</protein>
<dbReference type="Gene3D" id="3.40.50.12780">
    <property type="entry name" value="N-terminal domain of ligase-like"/>
    <property type="match status" value="1"/>
</dbReference>
<keyword evidence="3" id="KW-0276">Fatty acid metabolism</keyword>
<keyword evidence="4" id="KW-0443">Lipid metabolism</keyword>
<evidence type="ECO:0000256" key="2">
    <source>
        <dbReference type="ARBA" id="ARBA00022598"/>
    </source>
</evidence>
<evidence type="ECO:0000256" key="3">
    <source>
        <dbReference type="ARBA" id="ARBA00022832"/>
    </source>
</evidence>
<evidence type="ECO:0000256" key="1">
    <source>
        <dbReference type="ARBA" id="ARBA00006432"/>
    </source>
</evidence>
<dbReference type="SUPFAM" id="SSF56801">
    <property type="entry name" value="Acetyl-CoA synthetase-like"/>
    <property type="match status" value="1"/>
</dbReference>
<proteinExistence type="inferred from homology"/>
<dbReference type="CDD" id="cd05907">
    <property type="entry name" value="VL_LC_FACS_like"/>
    <property type="match status" value="1"/>
</dbReference>
<dbReference type="EMBL" id="WRPP01000005">
    <property type="protein sequence ID" value="MVU80766.1"/>
    <property type="molecule type" value="Genomic_DNA"/>
</dbReference>
<gene>
    <name evidence="7" type="ORF">GPX89_26375</name>
</gene>
<dbReference type="GO" id="GO:0004467">
    <property type="term" value="F:long-chain fatty acid-CoA ligase activity"/>
    <property type="evidence" value="ECO:0007669"/>
    <property type="project" value="TreeGrafter"/>
</dbReference>
<dbReference type="Proteomes" id="UP000466794">
    <property type="component" value="Unassembled WGS sequence"/>
</dbReference>
<dbReference type="GO" id="GO:0016020">
    <property type="term" value="C:membrane"/>
    <property type="evidence" value="ECO:0007669"/>
    <property type="project" value="TreeGrafter"/>
</dbReference>
<dbReference type="InterPro" id="IPR042099">
    <property type="entry name" value="ANL_N_sf"/>
</dbReference>
<evidence type="ECO:0000256" key="5">
    <source>
        <dbReference type="ARBA" id="ARBA00032875"/>
    </source>
</evidence>
<evidence type="ECO:0000313" key="8">
    <source>
        <dbReference type="Proteomes" id="UP000466794"/>
    </source>
</evidence>
<feature type="domain" description="AMP-dependent synthetase/ligase" evidence="6">
    <location>
        <begin position="73"/>
        <end position="477"/>
    </location>
</feature>
<organism evidence="7 8">
    <name type="scientific">Nocardia terrae</name>
    <dbReference type="NCBI Taxonomy" id="2675851"/>
    <lineage>
        <taxon>Bacteria</taxon>
        <taxon>Bacillati</taxon>
        <taxon>Actinomycetota</taxon>
        <taxon>Actinomycetes</taxon>
        <taxon>Mycobacteriales</taxon>
        <taxon>Nocardiaceae</taxon>
        <taxon>Nocardia</taxon>
    </lineage>
</organism>
<dbReference type="PANTHER" id="PTHR43272">
    <property type="entry name" value="LONG-CHAIN-FATTY-ACID--COA LIGASE"/>
    <property type="match status" value="1"/>
</dbReference>
<comment type="caution">
    <text evidence="7">The sequence shown here is derived from an EMBL/GenBank/DDBJ whole genome shotgun (WGS) entry which is preliminary data.</text>
</comment>
<dbReference type="PANTHER" id="PTHR43272:SF32">
    <property type="entry name" value="AMP-DEPENDENT SYNTHETASE_LIGASE DOMAIN-CONTAINING PROTEIN"/>
    <property type="match status" value="1"/>
</dbReference>
<evidence type="ECO:0000259" key="6">
    <source>
        <dbReference type="Pfam" id="PF00501"/>
    </source>
</evidence>
<dbReference type="PROSITE" id="PS00455">
    <property type="entry name" value="AMP_BINDING"/>
    <property type="match status" value="1"/>
</dbReference>
<keyword evidence="2" id="KW-0436">Ligase</keyword>
<dbReference type="InterPro" id="IPR020845">
    <property type="entry name" value="AMP-binding_CS"/>
</dbReference>
<evidence type="ECO:0000256" key="4">
    <source>
        <dbReference type="ARBA" id="ARBA00023098"/>
    </source>
</evidence>